<reference evidence="1 2" key="1">
    <citation type="submission" date="2020-03" db="EMBL/GenBank/DDBJ databases">
        <title>Genomic analysis of Bacteroides faecium CBA7301.</title>
        <authorList>
            <person name="Kim J."/>
            <person name="Roh S.W."/>
        </authorList>
    </citation>
    <scope>NUCLEOTIDE SEQUENCE [LARGE SCALE GENOMIC DNA]</scope>
    <source>
        <strain evidence="1 2">CBA7301</strain>
    </source>
</reference>
<proteinExistence type="predicted"/>
<dbReference type="EMBL" id="CP050831">
    <property type="protein sequence ID" value="QIU94213.1"/>
    <property type="molecule type" value="Genomic_DNA"/>
</dbReference>
<keyword evidence="2" id="KW-1185">Reference proteome</keyword>
<sequence>MKKNLFYSLMTLCAVLFTSCGQEEIVSDNGNEIKAPVTIAVQAPVNNPLSRAGVTIPDGYTMQCIMQLLDAEGNTVGAQDTKQVNDGKVSFTISVDEQKNVAKALFWAEYVPTAGAAGKVYDTADLRAVGYNTASFDMTNAALMAACDAFCGKLETIGNASVTLKRPFANISVQPKNPAVAASATKLEVKYNALSGYDILEGKCSATAPVTYTNTSFNSASGAWFSNFFFAPTDVTNFAGEVSMALSGGYEKTITIRANALPLDVNMQILAKFEIGDGNYDVDVEVDPDYEALEMKVGSYINAEGKVVRDAADAVGIVFAMEAIGSDVPANYPTTLQGKTIAGYAVAIENVAAGRQALNPNGALTNLVETAASMTNGTQTTETLLTGIGDVAFKTAYDKWVGEHILGSENLSAWYIPTLAQLNAFMNTLFTIGETSATGSEDFRNLPEFEFVIGKMFDRDPIATVNYASSTINNGGNISGVRINVVNNIVTNAQAAGITVTGTGTQSALCRPMITIFK</sequence>
<accession>A0A6H0KM01</accession>
<evidence type="ECO:0000313" key="2">
    <source>
        <dbReference type="Proteomes" id="UP000501780"/>
    </source>
</evidence>
<evidence type="ECO:0000313" key="1">
    <source>
        <dbReference type="EMBL" id="QIU94213.1"/>
    </source>
</evidence>
<dbReference type="RefSeq" id="WP_167961992.1">
    <property type="nucleotide sequence ID" value="NZ_CP050831.1"/>
</dbReference>
<protein>
    <submittedName>
        <fullName evidence="1">Uncharacterized protein</fullName>
    </submittedName>
</protein>
<dbReference type="KEGG" id="bfc:BacF7301_08665"/>
<name>A0A6H0KM01_9BACE</name>
<gene>
    <name evidence="1" type="ORF">BacF7301_08665</name>
</gene>
<organism evidence="1 2">
    <name type="scientific">Bacteroides faecium</name>
    <dbReference type="NCBI Taxonomy" id="2715212"/>
    <lineage>
        <taxon>Bacteria</taxon>
        <taxon>Pseudomonadati</taxon>
        <taxon>Bacteroidota</taxon>
        <taxon>Bacteroidia</taxon>
        <taxon>Bacteroidales</taxon>
        <taxon>Bacteroidaceae</taxon>
        <taxon>Bacteroides</taxon>
    </lineage>
</organism>
<dbReference type="AlphaFoldDB" id="A0A6H0KM01"/>
<dbReference type="PROSITE" id="PS51257">
    <property type="entry name" value="PROKAR_LIPOPROTEIN"/>
    <property type="match status" value="1"/>
</dbReference>
<dbReference type="Proteomes" id="UP000501780">
    <property type="component" value="Chromosome"/>
</dbReference>